<proteinExistence type="inferred from homology"/>
<feature type="domain" description="Mon2/Sec7/BIG1-like HUS" evidence="4">
    <location>
        <begin position="202"/>
        <end position="356"/>
    </location>
</feature>
<evidence type="ECO:0000259" key="4">
    <source>
        <dbReference type="Pfam" id="PF12783"/>
    </source>
</evidence>
<feature type="non-terminal residue" evidence="6">
    <location>
        <position position="410"/>
    </location>
</feature>
<dbReference type="EMBL" id="RBNJ01013198">
    <property type="protein sequence ID" value="RUS25364.1"/>
    <property type="molecule type" value="Genomic_DNA"/>
</dbReference>
<dbReference type="GO" id="GO:0005794">
    <property type="term" value="C:Golgi apparatus"/>
    <property type="evidence" value="ECO:0007669"/>
    <property type="project" value="UniProtKB-ARBA"/>
</dbReference>
<dbReference type="InterPro" id="IPR032691">
    <property type="entry name" value="Mon2/Sec7/BIG1-like_HUS"/>
</dbReference>
<reference evidence="6 7" key="1">
    <citation type="journal article" date="2018" name="New Phytol.">
        <title>Phylogenomics of Endogonaceae and evolution of mycorrhizas within Mucoromycota.</title>
        <authorList>
            <person name="Chang Y."/>
            <person name="Desiro A."/>
            <person name="Na H."/>
            <person name="Sandor L."/>
            <person name="Lipzen A."/>
            <person name="Clum A."/>
            <person name="Barry K."/>
            <person name="Grigoriev I.V."/>
            <person name="Martin F.M."/>
            <person name="Stajich J.E."/>
            <person name="Smith M.E."/>
            <person name="Bonito G."/>
            <person name="Spatafora J.W."/>
        </authorList>
    </citation>
    <scope>NUCLEOTIDE SEQUENCE [LARGE SCALE GENOMIC DNA]</scope>
    <source>
        <strain evidence="6 7">AD002</strain>
    </source>
</reference>
<comment type="caution">
    <text evidence="6">The sequence shown here is derived from an EMBL/GenBank/DDBJ whole genome shotgun (WGS) entry which is preliminary data.</text>
</comment>
<dbReference type="InterPro" id="IPR032629">
    <property type="entry name" value="DCB_dom"/>
</dbReference>
<dbReference type="GO" id="GO:0015031">
    <property type="term" value="P:protein transport"/>
    <property type="evidence" value="ECO:0007669"/>
    <property type="project" value="UniProtKB-KW"/>
</dbReference>
<feature type="non-terminal residue" evidence="6">
    <location>
        <position position="1"/>
    </location>
</feature>
<sequence>IISRNRFVPLTSKINEQPYRFPADRALVSVQRGEEEESGHKGELAKGDEALRPFLLACETKHLKLITIAIGCIQKLISFRAIPETSVRTILRTLNDVIVHGVEIQLKILQTVLPLLTNYDSVHDEVLAEALLICFRLQDSKIVVVNNTAAATLRQLVIFTFDKVAKEDNAAAALPPEKDGQHPLGATPVGMANETTVYLRPCAKDAYYLFQDLCILTNGEHPVYLRLNHLSRTFGLELIESVLTNHFKLFRKHTEFSSLLRERVCPLIIKNMSDKHDFPQTMRLTRVVYILIKQFNEILVMECEIFLSMFVKILEPENPLWQRVLSMEIFRGVCGDPLLLRSIFAWYDRQDRSTNVFRDMISAFGKLAAERPQLVGATQGGRESLDYGTGGPGGTQGYYQHYAGAGEPGL</sequence>
<keyword evidence="7" id="KW-1185">Reference proteome</keyword>
<name>A0A433Q6F1_9FUNG</name>
<dbReference type="SUPFAM" id="SSF48371">
    <property type="entry name" value="ARM repeat"/>
    <property type="match status" value="1"/>
</dbReference>
<dbReference type="PANTHER" id="PTHR10663">
    <property type="entry name" value="GUANYL-NUCLEOTIDE EXCHANGE FACTOR"/>
    <property type="match status" value="1"/>
</dbReference>
<feature type="domain" description="Mon2/Sec7/BIG1-like dimerisation and cyclophilin-binding" evidence="5">
    <location>
        <begin position="23"/>
        <end position="168"/>
    </location>
</feature>
<dbReference type="Pfam" id="PF16213">
    <property type="entry name" value="DCB"/>
    <property type="match status" value="1"/>
</dbReference>
<evidence type="ECO:0000313" key="6">
    <source>
        <dbReference type="EMBL" id="RUS25364.1"/>
    </source>
</evidence>
<evidence type="ECO:0000256" key="3">
    <source>
        <dbReference type="ARBA" id="ARBA00022927"/>
    </source>
</evidence>
<dbReference type="Pfam" id="PF12783">
    <property type="entry name" value="Sec7-like_HUS"/>
    <property type="match status" value="1"/>
</dbReference>
<organism evidence="6 7">
    <name type="scientific">Jimgerdemannia flammicorona</name>
    <dbReference type="NCBI Taxonomy" id="994334"/>
    <lineage>
        <taxon>Eukaryota</taxon>
        <taxon>Fungi</taxon>
        <taxon>Fungi incertae sedis</taxon>
        <taxon>Mucoromycota</taxon>
        <taxon>Mucoromycotina</taxon>
        <taxon>Endogonomycetes</taxon>
        <taxon>Endogonales</taxon>
        <taxon>Endogonaceae</taxon>
        <taxon>Jimgerdemannia</taxon>
    </lineage>
</organism>
<keyword evidence="2" id="KW-0813">Transport</keyword>
<comment type="similarity">
    <text evidence="1">Belongs to the MON2 family.</text>
</comment>
<keyword evidence="3" id="KW-0653">Protein transport</keyword>
<evidence type="ECO:0000259" key="5">
    <source>
        <dbReference type="Pfam" id="PF16213"/>
    </source>
</evidence>
<accession>A0A433Q6F1</accession>
<dbReference type="Proteomes" id="UP000274822">
    <property type="component" value="Unassembled WGS sequence"/>
</dbReference>
<dbReference type="InterPro" id="IPR016024">
    <property type="entry name" value="ARM-type_fold"/>
</dbReference>
<evidence type="ECO:0000256" key="1">
    <source>
        <dbReference type="ARBA" id="ARBA00008144"/>
    </source>
</evidence>
<evidence type="ECO:0000256" key="2">
    <source>
        <dbReference type="ARBA" id="ARBA00022448"/>
    </source>
</evidence>
<protein>
    <submittedName>
        <fullName evidence="6">Guanine nucleotide exchange factor in Golgi transport N-terminal-domain-containing protein</fullName>
    </submittedName>
</protein>
<dbReference type="AlphaFoldDB" id="A0A433Q6F1"/>
<gene>
    <name evidence="6" type="ORF">BC938DRAFT_472279</name>
</gene>
<evidence type="ECO:0000313" key="7">
    <source>
        <dbReference type="Proteomes" id="UP000274822"/>
    </source>
</evidence>
<dbReference type="PANTHER" id="PTHR10663:SF333">
    <property type="entry name" value="PROTEIN MON2 HOMOLOG"/>
    <property type="match status" value="1"/>
</dbReference>